<comment type="catalytic activity">
    <reaction evidence="3">
        <text>an aldehyde + NAD(+) + H2O = a carboxylate + NADH + 2 H(+)</text>
        <dbReference type="Rhea" id="RHEA:16185"/>
        <dbReference type="ChEBI" id="CHEBI:15377"/>
        <dbReference type="ChEBI" id="CHEBI:15378"/>
        <dbReference type="ChEBI" id="CHEBI:17478"/>
        <dbReference type="ChEBI" id="CHEBI:29067"/>
        <dbReference type="ChEBI" id="CHEBI:57540"/>
        <dbReference type="ChEBI" id="CHEBI:57945"/>
        <dbReference type="EC" id="1.2.1.3"/>
    </reaction>
</comment>
<sequence length="104" mass="11475">MSSTAYQIPLASELTKLYINGEYVDTKEKNTYTLYNPANDSIISEKIPIATEADVDAAVEAAESAFNGPWSEFSGAQRSACLRKLVDLLEEDDRLIKLLTLDAQ</sequence>
<comment type="caution">
    <text evidence="5">The sequence shown here is derived from an EMBL/GenBank/DDBJ whole genome shotgun (WGS) entry which is preliminary data.</text>
</comment>
<evidence type="ECO:0000256" key="3">
    <source>
        <dbReference type="ARBA" id="ARBA00049194"/>
    </source>
</evidence>
<name>A0A1V6SKH4_9EURO</name>
<accession>A0A1V6SKH4</accession>
<dbReference type="InterPro" id="IPR016162">
    <property type="entry name" value="Ald_DH_N"/>
</dbReference>
<evidence type="ECO:0000313" key="5">
    <source>
        <dbReference type="EMBL" id="OQE14239.1"/>
    </source>
</evidence>
<organism evidence="5 6">
    <name type="scientific">Penicillium steckii</name>
    <dbReference type="NCBI Taxonomy" id="303698"/>
    <lineage>
        <taxon>Eukaryota</taxon>
        <taxon>Fungi</taxon>
        <taxon>Dikarya</taxon>
        <taxon>Ascomycota</taxon>
        <taxon>Pezizomycotina</taxon>
        <taxon>Eurotiomycetes</taxon>
        <taxon>Eurotiomycetidae</taxon>
        <taxon>Eurotiales</taxon>
        <taxon>Aspergillaceae</taxon>
        <taxon>Penicillium</taxon>
    </lineage>
</organism>
<dbReference type="InterPro" id="IPR015590">
    <property type="entry name" value="Aldehyde_DH_dom"/>
</dbReference>
<dbReference type="PANTHER" id="PTHR11699">
    <property type="entry name" value="ALDEHYDE DEHYDROGENASE-RELATED"/>
    <property type="match status" value="1"/>
</dbReference>
<feature type="non-terminal residue" evidence="5">
    <location>
        <position position="104"/>
    </location>
</feature>
<evidence type="ECO:0000259" key="4">
    <source>
        <dbReference type="Pfam" id="PF00171"/>
    </source>
</evidence>
<dbReference type="GO" id="GO:0004029">
    <property type="term" value="F:aldehyde dehydrogenase (NAD+) activity"/>
    <property type="evidence" value="ECO:0007669"/>
    <property type="project" value="UniProtKB-EC"/>
</dbReference>
<dbReference type="STRING" id="303698.A0A1V6SKH4"/>
<evidence type="ECO:0000256" key="1">
    <source>
        <dbReference type="ARBA" id="ARBA00009986"/>
    </source>
</evidence>
<dbReference type="AlphaFoldDB" id="A0A1V6SKH4"/>
<protein>
    <recommendedName>
        <fullName evidence="2">aldehyde dehydrogenase (NAD(+))</fullName>
        <ecNumber evidence="2">1.2.1.3</ecNumber>
    </recommendedName>
</protein>
<comment type="similarity">
    <text evidence="1">Belongs to the aldehyde dehydrogenase family.</text>
</comment>
<evidence type="ECO:0000313" key="6">
    <source>
        <dbReference type="Proteomes" id="UP000191285"/>
    </source>
</evidence>
<evidence type="ECO:0000256" key="2">
    <source>
        <dbReference type="ARBA" id="ARBA00024226"/>
    </source>
</evidence>
<proteinExistence type="inferred from homology"/>
<keyword evidence="6" id="KW-1185">Reference proteome</keyword>
<dbReference type="EC" id="1.2.1.3" evidence="2"/>
<dbReference type="OrthoDB" id="310895at2759"/>
<reference evidence="6" key="1">
    <citation type="journal article" date="2017" name="Nat. Microbiol.">
        <title>Global analysis of biosynthetic gene clusters reveals vast potential of secondary metabolite production in Penicillium species.</title>
        <authorList>
            <person name="Nielsen J.C."/>
            <person name="Grijseels S."/>
            <person name="Prigent S."/>
            <person name="Ji B."/>
            <person name="Dainat J."/>
            <person name="Nielsen K.F."/>
            <person name="Frisvad J.C."/>
            <person name="Workman M."/>
            <person name="Nielsen J."/>
        </authorList>
    </citation>
    <scope>NUCLEOTIDE SEQUENCE [LARGE SCALE GENOMIC DNA]</scope>
    <source>
        <strain evidence="6">IBT 24891</strain>
    </source>
</reference>
<dbReference type="EMBL" id="MLKD01000037">
    <property type="protein sequence ID" value="OQE14239.1"/>
    <property type="molecule type" value="Genomic_DNA"/>
</dbReference>
<dbReference type="InterPro" id="IPR016161">
    <property type="entry name" value="Ald_DH/histidinol_DH"/>
</dbReference>
<dbReference type="Gene3D" id="3.40.605.10">
    <property type="entry name" value="Aldehyde Dehydrogenase, Chain A, domain 1"/>
    <property type="match status" value="1"/>
</dbReference>
<gene>
    <name evidence="5" type="ORF">PENSTE_c037G05479</name>
</gene>
<feature type="domain" description="Aldehyde dehydrogenase" evidence="4">
    <location>
        <begin position="24"/>
        <end position="102"/>
    </location>
</feature>
<dbReference type="Proteomes" id="UP000191285">
    <property type="component" value="Unassembled WGS sequence"/>
</dbReference>
<dbReference type="SUPFAM" id="SSF53720">
    <property type="entry name" value="ALDH-like"/>
    <property type="match status" value="1"/>
</dbReference>
<dbReference type="Pfam" id="PF00171">
    <property type="entry name" value="Aldedh"/>
    <property type="match status" value="1"/>
</dbReference>